<organism evidence="1 2">
    <name type="scientific">Pelobates cultripes</name>
    <name type="common">Western spadefoot toad</name>
    <dbReference type="NCBI Taxonomy" id="61616"/>
    <lineage>
        <taxon>Eukaryota</taxon>
        <taxon>Metazoa</taxon>
        <taxon>Chordata</taxon>
        <taxon>Craniata</taxon>
        <taxon>Vertebrata</taxon>
        <taxon>Euteleostomi</taxon>
        <taxon>Amphibia</taxon>
        <taxon>Batrachia</taxon>
        <taxon>Anura</taxon>
        <taxon>Pelobatoidea</taxon>
        <taxon>Pelobatidae</taxon>
        <taxon>Pelobates</taxon>
    </lineage>
</organism>
<dbReference type="Gene3D" id="3.80.10.10">
    <property type="entry name" value="Ribonuclease Inhibitor"/>
    <property type="match status" value="1"/>
</dbReference>
<dbReference type="GO" id="GO:0034315">
    <property type="term" value="P:regulation of Arp2/3 complex-mediated actin nucleation"/>
    <property type="evidence" value="ECO:0007669"/>
    <property type="project" value="TreeGrafter"/>
</dbReference>
<evidence type="ECO:0000313" key="1">
    <source>
        <dbReference type="EMBL" id="CAH2324879.1"/>
    </source>
</evidence>
<dbReference type="Proteomes" id="UP001295444">
    <property type="component" value="Chromosome 12"/>
</dbReference>
<proteinExistence type="predicted"/>
<dbReference type="InterPro" id="IPR032675">
    <property type="entry name" value="LRR_dom_sf"/>
</dbReference>
<keyword evidence="2" id="KW-1185">Reference proteome</keyword>
<dbReference type="GO" id="GO:0030027">
    <property type="term" value="C:lamellipodium"/>
    <property type="evidence" value="ECO:0007669"/>
    <property type="project" value="TreeGrafter"/>
</dbReference>
<dbReference type="AlphaFoldDB" id="A0AAD1THY8"/>
<name>A0AAD1THY8_PELCU</name>
<dbReference type="PANTHER" id="PTHR24112:SF32">
    <property type="entry name" value="CAPPING PROTEIN, ARP2_3 AND MYOSIN-I LINKER PROTEIN 2"/>
    <property type="match status" value="1"/>
</dbReference>
<dbReference type="InterPro" id="IPR051279">
    <property type="entry name" value="PP1-Reg/Actin-Interact_Protein"/>
</dbReference>
<reference evidence="1" key="1">
    <citation type="submission" date="2022-03" db="EMBL/GenBank/DDBJ databases">
        <authorList>
            <person name="Alioto T."/>
            <person name="Alioto T."/>
            <person name="Gomez Garrido J."/>
        </authorList>
    </citation>
    <scope>NUCLEOTIDE SEQUENCE</scope>
</reference>
<dbReference type="PANTHER" id="PTHR24112">
    <property type="entry name" value="LEUCINE-RICH REPEAT, ISOFORM F-RELATED"/>
    <property type="match status" value="1"/>
</dbReference>
<gene>
    <name evidence="1" type="ORF">PECUL_23A028945</name>
</gene>
<evidence type="ECO:0000313" key="2">
    <source>
        <dbReference type="Proteomes" id="UP001295444"/>
    </source>
</evidence>
<protein>
    <submittedName>
        <fullName evidence="1">Uncharacterized protein</fullName>
    </submittedName>
</protein>
<dbReference type="GO" id="GO:0005886">
    <property type="term" value="C:plasma membrane"/>
    <property type="evidence" value="ECO:0007669"/>
    <property type="project" value="TreeGrafter"/>
</dbReference>
<dbReference type="EMBL" id="OW240923">
    <property type="protein sequence ID" value="CAH2324879.1"/>
    <property type="molecule type" value="Genomic_DNA"/>
</dbReference>
<dbReference type="SUPFAM" id="SSF52047">
    <property type="entry name" value="RNI-like"/>
    <property type="match status" value="1"/>
</dbReference>
<dbReference type="GO" id="GO:0016477">
    <property type="term" value="P:cell migration"/>
    <property type="evidence" value="ECO:0007669"/>
    <property type="project" value="TreeGrafter"/>
</dbReference>
<sequence length="470" mass="53399">MDRLKQLIGIMTAPIVERIRNTPTTPPMMEKRRLRSPINWELLEAFFYAHSSAQLGTLVQLVQRLYPSFTSISGYSPSLGLKVPSWLFLPKCTFPMRAQSEMLSFLLLAHKCIPQEVLEVPLMVEMMACTVKATQFDKCRGNFSETYAALCDYNGMAVREDVQWDVDNIYHTQNCREFRLLDFSHLDTSDVALTVASLSFNQWFTKLSCKDFKLRLEISEQILYMLTKSIKLEELCLENCGLKCDFAIKLAEALDNNPGSVLHTINLSGNQIEDRDARLVVRVTLINFTVHGITAFSRHFEKHRKVLKCLNLSKTSITYKGMNSLFQSLASNEMVSNSLCHLDLSENSGILATEESISLYNFLGHCNSLCFLNLSGTDCALESLFGPLLRSCCSSLSYLNISRNVYSNRKLKDVPPTITKFFRKTSALRHLELSGTKIPPEALRAMFRGLSKNDIINDLHMDLRDCEVQF</sequence>
<accession>A0AAD1THY8</accession>